<feature type="domain" description="Transcription regulator PadR N-terminal" evidence="1">
    <location>
        <begin position="13"/>
        <end position="80"/>
    </location>
</feature>
<dbReference type="EMBL" id="JBBEGN010000001">
    <property type="protein sequence ID" value="MEJ2866896.1"/>
    <property type="molecule type" value="Genomic_DNA"/>
</dbReference>
<keyword evidence="3" id="KW-1185">Reference proteome</keyword>
<accession>A0ABU8MHX0</accession>
<dbReference type="RefSeq" id="WP_337693506.1">
    <property type="nucleotide sequence ID" value="NZ_JBBEGN010000001.1"/>
</dbReference>
<protein>
    <submittedName>
        <fullName evidence="2">Helix-turn-helix transcriptional regulator</fullName>
    </submittedName>
</protein>
<sequence length="99" mass="10979">MPLLDRERCDTLVLAALESAARNGDEILDHLGRTTGRLPTPSVRQVYTTLHRLERNRLIARASGDGRRRRLTDTGRRVLRARVSAAQAYGSALKVLTAS</sequence>
<name>A0ABU8MHX0_9PSEU</name>
<proteinExistence type="predicted"/>
<comment type="caution">
    <text evidence="2">The sequence shown here is derived from an EMBL/GenBank/DDBJ whole genome shotgun (WGS) entry which is preliminary data.</text>
</comment>
<dbReference type="InterPro" id="IPR036390">
    <property type="entry name" value="WH_DNA-bd_sf"/>
</dbReference>
<evidence type="ECO:0000259" key="1">
    <source>
        <dbReference type="Pfam" id="PF03551"/>
    </source>
</evidence>
<dbReference type="Proteomes" id="UP001385809">
    <property type="component" value="Unassembled WGS sequence"/>
</dbReference>
<evidence type="ECO:0000313" key="3">
    <source>
        <dbReference type="Proteomes" id="UP001385809"/>
    </source>
</evidence>
<dbReference type="InterPro" id="IPR036388">
    <property type="entry name" value="WH-like_DNA-bd_sf"/>
</dbReference>
<dbReference type="Gene3D" id="1.10.10.10">
    <property type="entry name" value="Winged helix-like DNA-binding domain superfamily/Winged helix DNA-binding domain"/>
    <property type="match status" value="1"/>
</dbReference>
<organism evidence="2 3">
    <name type="scientific">Actinomycetospora aurantiaca</name>
    <dbReference type="NCBI Taxonomy" id="3129233"/>
    <lineage>
        <taxon>Bacteria</taxon>
        <taxon>Bacillati</taxon>
        <taxon>Actinomycetota</taxon>
        <taxon>Actinomycetes</taxon>
        <taxon>Pseudonocardiales</taxon>
        <taxon>Pseudonocardiaceae</taxon>
        <taxon>Actinomycetospora</taxon>
    </lineage>
</organism>
<gene>
    <name evidence="2" type="ORF">WCD74_03910</name>
</gene>
<reference evidence="2 3" key="1">
    <citation type="submission" date="2024-03" db="EMBL/GenBank/DDBJ databases">
        <title>Actinomycetospora sp. OC33-EN08, a novel actinomycete isolated from wild orchid (Aerides multiflora).</title>
        <authorList>
            <person name="Suriyachadkun C."/>
        </authorList>
    </citation>
    <scope>NUCLEOTIDE SEQUENCE [LARGE SCALE GENOMIC DNA]</scope>
    <source>
        <strain evidence="2 3">OC33-EN08</strain>
    </source>
</reference>
<dbReference type="SUPFAM" id="SSF46785">
    <property type="entry name" value="Winged helix' DNA-binding domain"/>
    <property type="match status" value="1"/>
</dbReference>
<evidence type="ECO:0000313" key="2">
    <source>
        <dbReference type="EMBL" id="MEJ2866896.1"/>
    </source>
</evidence>
<dbReference type="InterPro" id="IPR005149">
    <property type="entry name" value="Tscrpt_reg_PadR_N"/>
</dbReference>
<dbReference type="Pfam" id="PF03551">
    <property type="entry name" value="PadR"/>
    <property type="match status" value="1"/>
</dbReference>